<evidence type="ECO:0000256" key="2">
    <source>
        <dbReference type="ARBA" id="ARBA00022525"/>
    </source>
</evidence>
<accession>A0A7D9JAY8</accession>
<dbReference type="OrthoDB" id="10018712at2759"/>
<keyword evidence="2" id="KW-0964">Secreted</keyword>
<proteinExistence type="predicted"/>
<dbReference type="GO" id="GO:0005576">
    <property type="term" value="C:extracellular region"/>
    <property type="evidence" value="ECO:0007669"/>
    <property type="project" value="UniProtKB-SubCell"/>
</dbReference>
<gene>
    <name evidence="5" type="ORF">PACLA_8A089779</name>
</gene>
<name>A0A7D9JAY8_PARCT</name>
<reference evidence="5" key="1">
    <citation type="submission" date="2020-04" db="EMBL/GenBank/DDBJ databases">
        <authorList>
            <person name="Alioto T."/>
            <person name="Alioto T."/>
            <person name="Gomez Garrido J."/>
        </authorList>
    </citation>
    <scope>NUCLEOTIDE SEQUENCE</scope>
    <source>
        <strain evidence="5">A484AB</strain>
    </source>
</reference>
<sequence length="96" mass="11229">HAASYWTGWLDRDNPSGTGDWETYRSFKKAPCHPGYKPIDAKCRVKYGKAPWYKANEEIPAACYRCTPTGFACKNADQPDRRCKDYEIQFLCYRRH</sequence>
<dbReference type="InterPro" id="IPR025155">
    <property type="entry name" value="WxxW_domain"/>
</dbReference>
<dbReference type="Pfam" id="PF13330">
    <property type="entry name" value="Mucin2_WxxW"/>
    <property type="match status" value="1"/>
</dbReference>
<keyword evidence="3" id="KW-0732">Signal</keyword>
<protein>
    <submittedName>
        <fullName evidence="5">Uncharacterized protein</fullName>
    </submittedName>
</protein>
<evidence type="ECO:0000256" key="3">
    <source>
        <dbReference type="ARBA" id="ARBA00022729"/>
    </source>
</evidence>
<evidence type="ECO:0000313" key="6">
    <source>
        <dbReference type="Proteomes" id="UP001152795"/>
    </source>
</evidence>
<dbReference type="EMBL" id="CACRXK020013949">
    <property type="protein sequence ID" value="CAB4026002.1"/>
    <property type="molecule type" value="Genomic_DNA"/>
</dbReference>
<comment type="caution">
    <text evidence="5">The sequence shown here is derived from an EMBL/GenBank/DDBJ whole genome shotgun (WGS) entry which is preliminary data.</text>
</comment>
<keyword evidence="4" id="KW-0325">Glycoprotein</keyword>
<dbReference type="AlphaFoldDB" id="A0A7D9JAY8"/>
<evidence type="ECO:0000313" key="5">
    <source>
        <dbReference type="EMBL" id="CAB4026002.1"/>
    </source>
</evidence>
<evidence type="ECO:0000256" key="4">
    <source>
        <dbReference type="ARBA" id="ARBA00023180"/>
    </source>
</evidence>
<comment type="subcellular location">
    <subcellularLocation>
        <location evidence="1">Secreted</location>
    </subcellularLocation>
</comment>
<feature type="non-terminal residue" evidence="5">
    <location>
        <position position="1"/>
    </location>
</feature>
<dbReference type="Proteomes" id="UP001152795">
    <property type="component" value="Unassembled WGS sequence"/>
</dbReference>
<evidence type="ECO:0000256" key="1">
    <source>
        <dbReference type="ARBA" id="ARBA00004613"/>
    </source>
</evidence>
<organism evidence="5 6">
    <name type="scientific">Paramuricea clavata</name>
    <name type="common">Red gorgonian</name>
    <name type="synonym">Violescent sea-whip</name>
    <dbReference type="NCBI Taxonomy" id="317549"/>
    <lineage>
        <taxon>Eukaryota</taxon>
        <taxon>Metazoa</taxon>
        <taxon>Cnidaria</taxon>
        <taxon>Anthozoa</taxon>
        <taxon>Octocorallia</taxon>
        <taxon>Malacalcyonacea</taxon>
        <taxon>Plexauridae</taxon>
        <taxon>Paramuricea</taxon>
    </lineage>
</organism>
<keyword evidence="6" id="KW-1185">Reference proteome</keyword>